<evidence type="ECO:0000313" key="10">
    <source>
        <dbReference type="Proteomes" id="UP000006811"/>
    </source>
</evidence>
<gene>
    <name evidence="4 9" type="primary">truA</name>
    <name evidence="9" type="ORF">BCTU_133</name>
</gene>
<feature type="active site" description="Nucleophile" evidence="4 5">
    <location>
        <position position="51"/>
    </location>
</feature>
<evidence type="ECO:0000256" key="1">
    <source>
        <dbReference type="ARBA" id="ARBA00009375"/>
    </source>
</evidence>
<dbReference type="CDD" id="cd02570">
    <property type="entry name" value="PseudoU_synth_EcTruA"/>
    <property type="match status" value="1"/>
</dbReference>
<dbReference type="NCBIfam" id="TIGR00071">
    <property type="entry name" value="hisT_truA"/>
    <property type="match status" value="1"/>
</dbReference>
<protein>
    <recommendedName>
        <fullName evidence="4">tRNA pseudouridine synthase A</fullName>
        <ecNumber evidence="4">5.4.99.12</ecNumber>
    </recommendedName>
    <alternativeName>
        <fullName evidence="4">tRNA pseudouridine(38-40) synthase</fullName>
    </alternativeName>
    <alternativeName>
        <fullName evidence="4">tRNA pseudouridylate synthase I</fullName>
    </alternativeName>
    <alternativeName>
        <fullName evidence="4">tRNA-uridine isomerase I</fullName>
    </alternativeName>
</protein>
<keyword evidence="10" id="KW-1185">Reference proteome</keyword>
<comment type="similarity">
    <text evidence="1 4 7">Belongs to the tRNA pseudouridine synthase TruA family.</text>
</comment>
<dbReference type="HOGENOM" id="CLU_014673_0_1_6"/>
<dbReference type="eggNOG" id="COG0101">
    <property type="taxonomic scope" value="Bacteria"/>
</dbReference>
<dbReference type="GO" id="GO:0003723">
    <property type="term" value="F:RNA binding"/>
    <property type="evidence" value="ECO:0007669"/>
    <property type="project" value="InterPro"/>
</dbReference>
<comment type="function">
    <text evidence="4">Formation of pseudouridine at positions 38, 39 and 40 in the anticodon stem and loop of transfer RNAs.</text>
</comment>
<comment type="catalytic activity">
    <reaction evidence="4 7">
        <text>uridine(38/39/40) in tRNA = pseudouridine(38/39/40) in tRNA</text>
        <dbReference type="Rhea" id="RHEA:22376"/>
        <dbReference type="Rhea" id="RHEA-COMP:10085"/>
        <dbReference type="Rhea" id="RHEA-COMP:10087"/>
        <dbReference type="ChEBI" id="CHEBI:65314"/>
        <dbReference type="ChEBI" id="CHEBI:65315"/>
        <dbReference type="EC" id="5.4.99.12"/>
    </reaction>
</comment>
<feature type="domain" description="Pseudouridine synthase I TruA alpha/beta" evidence="8">
    <location>
        <begin position="8"/>
        <end position="102"/>
    </location>
</feature>
<keyword evidence="3 4" id="KW-0413">Isomerase</keyword>
<dbReference type="InterPro" id="IPR001406">
    <property type="entry name" value="PsdUridine_synth_TruA"/>
</dbReference>
<sequence>MKWVCGIEYDGTKYFGWQKQKLVCTIQESIENVLSKIANHNINLICAGRTDRGVHGITQIVHFLTFSVRSKKEWLLGANSLLPSDITILWLKKIPENFDARFSALSRSYRYIIFNSAIRSSFLKRYSYHLRKILDIKKMKHASQYLIGQHNFSAFRSSGCQSLSPYRTIFFIHILQFKKFIIIDIIANSFLYHMVRNIVGCLVLIGLSIHEPLWIKQVLDKKDHHKKYSTAPSHGLYFLSASYPSHFLVPNNIYKSSFLIFFNI</sequence>
<proteinExistence type="inferred from homology"/>
<dbReference type="KEGG" id="baj:BCTU_133"/>
<dbReference type="OrthoDB" id="9811823at2"/>
<dbReference type="GO" id="GO:0160147">
    <property type="term" value="F:tRNA pseudouridine(38-40) synthase activity"/>
    <property type="evidence" value="ECO:0007669"/>
    <property type="project" value="UniProtKB-EC"/>
</dbReference>
<dbReference type="EC" id="5.4.99.12" evidence="4"/>
<evidence type="ECO:0000256" key="4">
    <source>
        <dbReference type="HAMAP-Rule" id="MF_00171"/>
    </source>
</evidence>
<dbReference type="PIRSF" id="PIRSF001430">
    <property type="entry name" value="tRNA_psdUrid_synth"/>
    <property type="match status" value="1"/>
</dbReference>
<dbReference type="EMBL" id="CP001817">
    <property type="protein sequence ID" value="AEH39722.1"/>
    <property type="molecule type" value="Genomic_DNA"/>
</dbReference>
<organism evidence="9 10">
    <name type="scientific">Buchnera aphidicola</name>
    <name type="common">Cinara tujafilina</name>
    <dbReference type="NCBI Taxonomy" id="261317"/>
    <lineage>
        <taxon>Bacteria</taxon>
        <taxon>Pseudomonadati</taxon>
        <taxon>Pseudomonadota</taxon>
        <taxon>Gammaproteobacteria</taxon>
        <taxon>Enterobacterales</taxon>
        <taxon>Erwiniaceae</taxon>
        <taxon>Buchnera</taxon>
    </lineage>
</organism>
<dbReference type="SUPFAM" id="SSF55120">
    <property type="entry name" value="Pseudouridine synthase"/>
    <property type="match status" value="1"/>
</dbReference>
<dbReference type="HAMAP" id="MF_00171">
    <property type="entry name" value="TruA"/>
    <property type="match status" value="1"/>
</dbReference>
<accession>F7WZ68</accession>
<feature type="domain" description="Pseudouridine synthase I TruA alpha/beta" evidence="8">
    <location>
        <begin position="142"/>
        <end position="244"/>
    </location>
</feature>
<name>F7WZ68_9GAMM</name>
<evidence type="ECO:0000256" key="3">
    <source>
        <dbReference type="ARBA" id="ARBA00023235"/>
    </source>
</evidence>
<dbReference type="GO" id="GO:0031119">
    <property type="term" value="P:tRNA pseudouridine synthesis"/>
    <property type="evidence" value="ECO:0007669"/>
    <property type="project" value="UniProtKB-UniRule"/>
</dbReference>
<evidence type="ECO:0000256" key="2">
    <source>
        <dbReference type="ARBA" id="ARBA00022694"/>
    </source>
</evidence>
<reference evidence="9 10" key="1">
    <citation type="journal article" date="2011" name="Appl. Environ. Microbiol.">
        <title>The genome of Buchnera aphidicola from the aphid Cinara tujafilina provides new clues about the evolutionary history of metabolic losses in bacterial endosymbionts.</title>
        <authorList>
            <person name="Lamelas A."/>
            <person name="Gosalbes M.J."/>
            <person name="Moya A."/>
            <person name="Latorre A."/>
        </authorList>
    </citation>
    <scope>NUCLEOTIDE SEQUENCE [LARGE SCALE GENOMIC DNA]</scope>
    <source>
        <strain evidence="10">Cinara tujafilina</strain>
    </source>
</reference>
<dbReference type="InterPro" id="IPR020094">
    <property type="entry name" value="TruA/RsuA/RluB/E/F_N"/>
</dbReference>
<dbReference type="Gene3D" id="3.30.70.580">
    <property type="entry name" value="Pseudouridine synthase I, catalytic domain, N-terminal subdomain"/>
    <property type="match status" value="1"/>
</dbReference>
<evidence type="ECO:0000256" key="7">
    <source>
        <dbReference type="RuleBase" id="RU003792"/>
    </source>
</evidence>
<dbReference type="InterPro" id="IPR020095">
    <property type="entry name" value="PsdUridine_synth_TruA_C"/>
</dbReference>
<dbReference type="AlphaFoldDB" id="F7WZ68"/>
<keyword evidence="2 4" id="KW-0819">tRNA processing</keyword>
<comment type="caution">
    <text evidence="4">Lacks conserved residue(s) required for the propagation of feature annotation.</text>
</comment>
<dbReference type="Pfam" id="PF01416">
    <property type="entry name" value="PseudoU_synth_1"/>
    <property type="match status" value="2"/>
</dbReference>
<dbReference type="FunFam" id="3.30.70.580:FF:000001">
    <property type="entry name" value="tRNA pseudouridine synthase A"/>
    <property type="match status" value="1"/>
</dbReference>
<evidence type="ECO:0000256" key="6">
    <source>
        <dbReference type="PIRSR" id="PIRSR001430-2"/>
    </source>
</evidence>
<dbReference type="Proteomes" id="UP000006811">
    <property type="component" value="Chromosome"/>
</dbReference>
<evidence type="ECO:0000313" key="9">
    <source>
        <dbReference type="EMBL" id="AEH39722.1"/>
    </source>
</evidence>
<dbReference type="PANTHER" id="PTHR11142:SF0">
    <property type="entry name" value="TRNA PSEUDOURIDINE SYNTHASE-LIKE 1"/>
    <property type="match status" value="1"/>
</dbReference>
<dbReference type="PANTHER" id="PTHR11142">
    <property type="entry name" value="PSEUDOURIDYLATE SYNTHASE"/>
    <property type="match status" value="1"/>
</dbReference>
<feature type="binding site" evidence="4 6">
    <location>
        <position position="109"/>
    </location>
    <ligand>
        <name>substrate</name>
    </ligand>
</feature>
<dbReference type="Gene3D" id="3.30.70.660">
    <property type="entry name" value="Pseudouridine synthase I, catalytic domain, C-terminal subdomain"/>
    <property type="match status" value="1"/>
</dbReference>
<evidence type="ECO:0000256" key="5">
    <source>
        <dbReference type="PIRSR" id="PIRSR001430-1"/>
    </source>
</evidence>
<dbReference type="STRING" id="261317.BCTU_133"/>
<comment type="subunit">
    <text evidence="4">Homodimer.</text>
</comment>
<dbReference type="InterPro" id="IPR020103">
    <property type="entry name" value="PsdUridine_synth_cat_dom_sf"/>
</dbReference>
<evidence type="ECO:0000259" key="8">
    <source>
        <dbReference type="Pfam" id="PF01416"/>
    </source>
</evidence>
<dbReference type="InterPro" id="IPR020097">
    <property type="entry name" value="PsdUridine_synth_TruA_a/b_dom"/>
</dbReference>